<feature type="compositionally biased region" description="Low complexity" evidence="1">
    <location>
        <begin position="619"/>
        <end position="631"/>
    </location>
</feature>
<evidence type="ECO:0008006" key="4">
    <source>
        <dbReference type="Google" id="ProtNLM"/>
    </source>
</evidence>
<reference evidence="2" key="1">
    <citation type="journal article" date="2019" name="Environ. Microbiol.">
        <title>Fungal ecological strategies reflected in gene transcription - a case study of two litter decomposers.</title>
        <authorList>
            <person name="Barbi F."/>
            <person name="Kohler A."/>
            <person name="Barry K."/>
            <person name="Baskaran P."/>
            <person name="Daum C."/>
            <person name="Fauchery L."/>
            <person name="Ihrmark K."/>
            <person name="Kuo A."/>
            <person name="LaButti K."/>
            <person name="Lipzen A."/>
            <person name="Morin E."/>
            <person name="Grigoriev I.V."/>
            <person name="Henrissat B."/>
            <person name="Lindahl B."/>
            <person name="Martin F."/>
        </authorList>
    </citation>
    <scope>NUCLEOTIDE SEQUENCE</scope>
    <source>
        <strain evidence="2">JB14</strain>
    </source>
</reference>
<feature type="compositionally biased region" description="Polar residues" evidence="1">
    <location>
        <begin position="307"/>
        <end position="323"/>
    </location>
</feature>
<organism evidence="2 3">
    <name type="scientific">Gymnopus androsaceus JB14</name>
    <dbReference type="NCBI Taxonomy" id="1447944"/>
    <lineage>
        <taxon>Eukaryota</taxon>
        <taxon>Fungi</taxon>
        <taxon>Dikarya</taxon>
        <taxon>Basidiomycota</taxon>
        <taxon>Agaricomycotina</taxon>
        <taxon>Agaricomycetes</taxon>
        <taxon>Agaricomycetidae</taxon>
        <taxon>Agaricales</taxon>
        <taxon>Marasmiineae</taxon>
        <taxon>Omphalotaceae</taxon>
        <taxon>Gymnopus</taxon>
    </lineage>
</organism>
<accession>A0A6A4GJ88</accession>
<evidence type="ECO:0000313" key="3">
    <source>
        <dbReference type="Proteomes" id="UP000799118"/>
    </source>
</evidence>
<dbReference type="EMBL" id="ML769992">
    <property type="protein sequence ID" value="KAE9385383.1"/>
    <property type="molecule type" value="Genomic_DNA"/>
</dbReference>
<feature type="region of interest" description="Disordered" evidence="1">
    <location>
        <begin position="1"/>
        <end position="72"/>
    </location>
</feature>
<gene>
    <name evidence="2" type="ORF">BT96DRAFT_1007094</name>
</gene>
<dbReference type="Proteomes" id="UP000799118">
    <property type="component" value="Unassembled WGS sequence"/>
</dbReference>
<evidence type="ECO:0000256" key="1">
    <source>
        <dbReference type="SAM" id="MobiDB-lite"/>
    </source>
</evidence>
<feature type="compositionally biased region" description="Low complexity" evidence="1">
    <location>
        <begin position="250"/>
        <end position="260"/>
    </location>
</feature>
<proteinExistence type="predicted"/>
<feature type="compositionally biased region" description="Low complexity" evidence="1">
    <location>
        <begin position="324"/>
        <end position="343"/>
    </location>
</feature>
<feature type="compositionally biased region" description="Low complexity" evidence="1">
    <location>
        <begin position="43"/>
        <end position="56"/>
    </location>
</feature>
<keyword evidence="3" id="KW-1185">Reference proteome</keyword>
<feature type="region of interest" description="Disordered" evidence="1">
    <location>
        <begin position="602"/>
        <end position="641"/>
    </location>
</feature>
<protein>
    <recommendedName>
        <fullName evidence="4">MIT domain-containing protein</fullName>
    </recommendedName>
</protein>
<dbReference type="OrthoDB" id="3071546at2759"/>
<sequence>MVKEEEKQEQGVQEQQDKRKVKQEALVPDLDVESDSLPRRRNSSPSSPSEALESLAQNSNPNPALPPRKRARLLTFKKVTKEKVAEVKEEEDVSDLSRAVLEWTPLLAEYKKVRVDADDEEIDFLTDPEWEDGNNGEDVVSVSGTHQESDRVETEVEAPREVEEEEILSKPEQVTDGMDLDVVPEGPSGGWQVPEQEEVDQLIDDGGYGYVCRNRDNDFDTCVFVGIHVPVTHFKGCICIYFGPASKHAISQSPAPAPIAMRSSTSTADGRPAARRSSTSGSTSAAKSTSSDALATTSKPKRARNVNAKSQEPATKRQLISSETASTPSRNSSPASAASSSSARADDKQTARAWLLQAKRAQDRNELPQALAFYQRAVSFVTALNGQLKDRCILDSSHRRGHDHSLFLCCIPCILSSNSISISDATATFNSSHFPIPYDYRHRPKPESRHASSVSVPSPLSLSLSSSLPTPSSPSSASLSTGPSSSGTGNSSLTMAFLCGFLCVGYLDQLDLASSSSRRQSQRHESHLSLAGSCTQVVENLIRLRPTSRLNSISLSRPDSLSHAAVSAHTRAFDSELLLWLSQYLIPSVLLPRRASLPAYGPLPMDSESSPLGTQRPVISSRSSYSSIHSRTTPVPKPVQLNVKTDSLPPLLGLPPTLVSPLSFPVTRPIRSQSSSIARSSVRTRTVILNTGTEDGSGSP</sequence>
<feature type="compositionally biased region" description="Low complexity" evidence="1">
    <location>
        <begin position="275"/>
        <end position="298"/>
    </location>
</feature>
<dbReference type="AlphaFoldDB" id="A0A6A4GJ88"/>
<feature type="region of interest" description="Disordered" evidence="1">
    <location>
        <begin position="250"/>
        <end position="346"/>
    </location>
</feature>
<name>A0A6A4GJ88_9AGAR</name>
<evidence type="ECO:0000313" key="2">
    <source>
        <dbReference type="EMBL" id="KAE9385383.1"/>
    </source>
</evidence>
<feature type="region of interest" description="Disordered" evidence="1">
    <location>
        <begin position="465"/>
        <end position="485"/>
    </location>
</feature>